<dbReference type="InterPro" id="IPR046860">
    <property type="entry name" value="SnoaL_5"/>
</dbReference>
<evidence type="ECO:0000313" key="2">
    <source>
        <dbReference type="EMBL" id="NRD24116.1"/>
    </source>
</evidence>
<evidence type="ECO:0000313" key="3">
    <source>
        <dbReference type="Proteomes" id="UP000805085"/>
    </source>
</evidence>
<proteinExistence type="predicted"/>
<organism evidence="2 3">
    <name type="scientific">Winogradskyella litoriviva</name>
    <dbReference type="NCBI Taxonomy" id="1220182"/>
    <lineage>
        <taxon>Bacteria</taxon>
        <taxon>Pseudomonadati</taxon>
        <taxon>Bacteroidota</taxon>
        <taxon>Flavobacteriia</taxon>
        <taxon>Flavobacteriales</taxon>
        <taxon>Flavobacteriaceae</taxon>
        <taxon>Winogradskyella</taxon>
    </lineage>
</organism>
<protein>
    <submittedName>
        <fullName evidence="2">Nuclear transport factor 2 family protein</fullName>
    </submittedName>
</protein>
<evidence type="ECO:0000259" key="1">
    <source>
        <dbReference type="Pfam" id="PF20409"/>
    </source>
</evidence>
<dbReference type="InterPro" id="IPR032710">
    <property type="entry name" value="NTF2-like_dom_sf"/>
</dbReference>
<gene>
    <name evidence="2" type="ORF">HNV10_12725</name>
</gene>
<dbReference type="EMBL" id="JABRWQ010000005">
    <property type="protein sequence ID" value="NRD24116.1"/>
    <property type="molecule type" value="Genomic_DNA"/>
</dbReference>
<feature type="domain" description="SnoaL-like" evidence="1">
    <location>
        <begin position="2"/>
        <end position="117"/>
    </location>
</feature>
<keyword evidence="3" id="KW-1185">Reference proteome</keyword>
<dbReference type="Proteomes" id="UP000805085">
    <property type="component" value="Unassembled WGS sequence"/>
</dbReference>
<comment type="caution">
    <text evidence="2">The sequence shown here is derived from an EMBL/GenBank/DDBJ whole genome shotgun (WGS) entry which is preliminary data.</text>
</comment>
<dbReference type="Pfam" id="PF20409">
    <property type="entry name" value="SnoaL_5"/>
    <property type="match status" value="1"/>
</dbReference>
<dbReference type="Gene3D" id="3.10.450.50">
    <property type="match status" value="1"/>
</dbReference>
<accession>A0ABX2E8Q2</accession>
<sequence>MNTWGVAKKWKEMCEKGKNLDCINELYADNVISKEMPGMPGESIKGKQNVWNKNKEWLDNVEQFHFSSISDPLVAGNHFSSKMHFDLTFKDRGRQQMEEIAVFEVTNGKITSEQFLYSLE</sequence>
<name>A0ABX2E8Q2_9FLAO</name>
<dbReference type="RefSeq" id="WP_173301762.1">
    <property type="nucleotide sequence ID" value="NZ_JABRWQ010000005.1"/>
</dbReference>
<dbReference type="SUPFAM" id="SSF54427">
    <property type="entry name" value="NTF2-like"/>
    <property type="match status" value="1"/>
</dbReference>
<reference evidence="2 3" key="1">
    <citation type="journal article" date="2015" name="Int. J. Syst. Evol. Microbiol.">
        <title>Winogradskyella litoriviva sp. nov., isolated from coastal seawater.</title>
        <authorList>
            <person name="Nedashkovskaya O.I."/>
            <person name="Kukhlevskiy A.D."/>
            <person name="Zhukova N.V."/>
            <person name="Kim S.J."/>
            <person name="Rhee S.K."/>
            <person name="Mikhailov V.V."/>
        </authorList>
    </citation>
    <scope>NUCLEOTIDE SEQUENCE [LARGE SCALE GENOMIC DNA]</scope>
    <source>
        <strain evidence="2 3">KMM6491</strain>
    </source>
</reference>